<dbReference type="InterPro" id="IPR001810">
    <property type="entry name" value="F-box_dom"/>
</dbReference>
<protein>
    <recommendedName>
        <fullName evidence="5">F-box protein</fullName>
    </recommendedName>
</protein>
<dbReference type="SUPFAM" id="SSF52047">
    <property type="entry name" value="RNI-like"/>
    <property type="match status" value="1"/>
</dbReference>
<evidence type="ECO:0000259" key="2">
    <source>
        <dbReference type="Pfam" id="PF23622"/>
    </source>
</evidence>
<dbReference type="EMBL" id="JAMSHJ010000003">
    <property type="protein sequence ID" value="KAI5426579.1"/>
    <property type="molecule type" value="Genomic_DNA"/>
</dbReference>
<feature type="domain" description="At1g61320/AtMIF1 LRR" evidence="2">
    <location>
        <begin position="111"/>
        <end position="280"/>
    </location>
</feature>
<dbReference type="PANTHER" id="PTHR34145:SF28">
    <property type="entry name" value="F-BOX DOMAIN-CONTAINING PROTEIN"/>
    <property type="match status" value="1"/>
</dbReference>
<feature type="domain" description="F-box" evidence="1">
    <location>
        <begin position="13"/>
        <end position="43"/>
    </location>
</feature>
<dbReference type="Gene3D" id="1.20.1280.50">
    <property type="match status" value="1"/>
</dbReference>
<evidence type="ECO:0000313" key="3">
    <source>
        <dbReference type="EMBL" id="KAI5426579.1"/>
    </source>
</evidence>
<dbReference type="Gramene" id="Psat03G0213600-T1">
    <property type="protein sequence ID" value="KAI5426579.1"/>
    <property type="gene ID" value="KIW84_032136"/>
</dbReference>
<dbReference type="InterPro" id="IPR053772">
    <property type="entry name" value="At1g61320/At1g61330-like"/>
</dbReference>
<dbReference type="Pfam" id="PF23622">
    <property type="entry name" value="LRR_At1g61320_AtMIF1"/>
    <property type="match status" value="2"/>
</dbReference>
<reference evidence="3 4" key="1">
    <citation type="journal article" date="2022" name="Nat. Genet.">
        <title>Improved pea reference genome and pan-genome highlight genomic features and evolutionary characteristics.</title>
        <authorList>
            <person name="Yang T."/>
            <person name="Liu R."/>
            <person name="Luo Y."/>
            <person name="Hu S."/>
            <person name="Wang D."/>
            <person name="Wang C."/>
            <person name="Pandey M.K."/>
            <person name="Ge S."/>
            <person name="Xu Q."/>
            <person name="Li N."/>
            <person name="Li G."/>
            <person name="Huang Y."/>
            <person name="Saxena R.K."/>
            <person name="Ji Y."/>
            <person name="Li M."/>
            <person name="Yan X."/>
            <person name="He Y."/>
            <person name="Liu Y."/>
            <person name="Wang X."/>
            <person name="Xiang C."/>
            <person name="Varshney R.K."/>
            <person name="Ding H."/>
            <person name="Gao S."/>
            <person name="Zong X."/>
        </authorList>
    </citation>
    <scope>NUCLEOTIDE SEQUENCE [LARGE SCALE GENOMIC DNA]</scope>
    <source>
        <strain evidence="3 4">cv. Zhongwan 6</strain>
    </source>
</reference>
<organism evidence="3 4">
    <name type="scientific">Pisum sativum</name>
    <name type="common">Garden pea</name>
    <name type="synonym">Lathyrus oleraceus</name>
    <dbReference type="NCBI Taxonomy" id="3888"/>
    <lineage>
        <taxon>Eukaryota</taxon>
        <taxon>Viridiplantae</taxon>
        <taxon>Streptophyta</taxon>
        <taxon>Embryophyta</taxon>
        <taxon>Tracheophyta</taxon>
        <taxon>Spermatophyta</taxon>
        <taxon>Magnoliopsida</taxon>
        <taxon>eudicotyledons</taxon>
        <taxon>Gunneridae</taxon>
        <taxon>Pentapetalae</taxon>
        <taxon>rosids</taxon>
        <taxon>fabids</taxon>
        <taxon>Fabales</taxon>
        <taxon>Fabaceae</taxon>
        <taxon>Papilionoideae</taxon>
        <taxon>50 kb inversion clade</taxon>
        <taxon>NPAAA clade</taxon>
        <taxon>Hologalegina</taxon>
        <taxon>IRL clade</taxon>
        <taxon>Fabeae</taxon>
        <taxon>Lathyrus</taxon>
    </lineage>
</organism>
<dbReference type="InterPro" id="IPR036047">
    <property type="entry name" value="F-box-like_dom_sf"/>
</dbReference>
<gene>
    <name evidence="3" type="ORF">KIW84_032136</name>
</gene>
<dbReference type="InterPro" id="IPR032675">
    <property type="entry name" value="LRR_dom_sf"/>
</dbReference>
<sequence length="584" mass="67699">MNTLKKINSESTELPDCIISHIFSLLSLKNLVKTSALSKQWYHEWGLRKDLTFDLHNMFDYSTVPELPTTLPPFQQIQFQFAASLYNFMQTYPGDMISSIRVKFPLGIDHTYAIDGLIHKGVLKGANRIELLFACETDFNIQPYKFLFPFLSGPNSLTYLHLQNCHLAATMEFSGLKNLRTLVLTIVPVKQNMLHYLFFNCIHLENFSLNQCLFLSDLKITSPSLLHLNINCGPIISWRNIDIIASKLLSIEFSSDCNYDRSLRMVNIKSHMLFKFSYKCGNISNLVDFSGLRNVTTIEFDGLRECLQSEVITHLFSECLQLQDVTFKECNIKCDMKISGAKLRHLRIIDCLYESRCSYKIDIDAFNLSSFEYRSHTIMNPIISVWAPKLLKVFWDAGSRMENVYNFGTIARLHLLEDLTMHLGLSQISVLRKDLVRFQNLRQLKLFIVGAYKPERDYLWILDIAMASPHLQKLSLTIRNGNSKTSHMVGSQRQRREHVRFIHKDLKYVELHGCVCSITVIELASHLLRSATLLKQITFSCRHNFYIGAGRWTLDFDGCCWFERNFIHEHLKDEVNEQCRLIIL</sequence>
<dbReference type="Gene3D" id="3.80.10.10">
    <property type="entry name" value="Ribonuclease Inhibitor"/>
    <property type="match status" value="1"/>
</dbReference>
<accession>A0A9D5B1T6</accession>
<keyword evidence="4" id="KW-1185">Reference proteome</keyword>
<proteinExistence type="predicted"/>
<evidence type="ECO:0008006" key="5">
    <source>
        <dbReference type="Google" id="ProtNLM"/>
    </source>
</evidence>
<dbReference type="InterPro" id="IPR055357">
    <property type="entry name" value="LRR_At1g61320_AtMIF1"/>
</dbReference>
<name>A0A9D5B1T6_PEA</name>
<evidence type="ECO:0000259" key="1">
    <source>
        <dbReference type="Pfam" id="PF00646"/>
    </source>
</evidence>
<dbReference type="SUPFAM" id="SSF81383">
    <property type="entry name" value="F-box domain"/>
    <property type="match status" value="1"/>
</dbReference>
<comment type="caution">
    <text evidence="3">The sequence shown here is derived from an EMBL/GenBank/DDBJ whole genome shotgun (WGS) entry which is preliminary data.</text>
</comment>
<dbReference type="AlphaFoldDB" id="A0A9D5B1T6"/>
<dbReference type="PANTHER" id="PTHR34145">
    <property type="entry name" value="OS02G0105600 PROTEIN"/>
    <property type="match status" value="1"/>
</dbReference>
<feature type="domain" description="At1g61320/AtMIF1 LRR" evidence="2">
    <location>
        <begin position="286"/>
        <end position="566"/>
    </location>
</feature>
<evidence type="ECO:0000313" key="4">
    <source>
        <dbReference type="Proteomes" id="UP001058974"/>
    </source>
</evidence>
<dbReference type="Proteomes" id="UP001058974">
    <property type="component" value="Chromosome 3"/>
</dbReference>
<dbReference type="Pfam" id="PF00646">
    <property type="entry name" value="F-box"/>
    <property type="match status" value="1"/>
</dbReference>